<dbReference type="Proteomes" id="UP000095282">
    <property type="component" value="Unplaced"/>
</dbReference>
<proteinExistence type="predicted"/>
<protein>
    <submittedName>
        <fullName evidence="3">Gly-zipper_Omp domain-containing protein</fullName>
    </submittedName>
</protein>
<feature type="region of interest" description="Disordered" evidence="1">
    <location>
        <begin position="1"/>
        <end position="31"/>
    </location>
</feature>
<dbReference type="PANTHER" id="PTHR21525:SF9">
    <property type="entry name" value="CHANNEL_COLICIN DOMAIN-CONTAINING PROTEIN"/>
    <property type="match status" value="1"/>
</dbReference>
<dbReference type="WBParaSite" id="Csp11.Scaffold630.g18539.t1">
    <property type="protein sequence ID" value="Csp11.Scaffold630.g18539.t1"/>
    <property type="gene ID" value="Csp11.Scaffold630.g18539"/>
</dbReference>
<dbReference type="AlphaFoldDB" id="A0A1I7UR82"/>
<evidence type="ECO:0000313" key="2">
    <source>
        <dbReference type="Proteomes" id="UP000095282"/>
    </source>
</evidence>
<dbReference type="STRING" id="1561998.A0A1I7UR82"/>
<feature type="compositionally biased region" description="Basic and acidic residues" evidence="1">
    <location>
        <begin position="17"/>
        <end position="31"/>
    </location>
</feature>
<dbReference type="eggNOG" id="ENOG502TCMB">
    <property type="taxonomic scope" value="Eukaryota"/>
</dbReference>
<dbReference type="PANTHER" id="PTHR21525">
    <property type="entry name" value="MOTILE SPERM PROTEIN"/>
    <property type="match status" value="1"/>
</dbReference>
<accession>A0A1I7UR82</accession>
<sequence>MTPAFEDSPSSEDELPEEHFPEDECKDEKNNRSETIGRFLLHSARGGAIGASINAAHYAIEIRGPHASNILTVLDKTVKSSRGNSKWFIRVDKPHENVPYHHLNVNKAITGVEDPHFPMTAFEAKASRAVGKALNAVNHAAPFIMAASLAYDSYQIVQRDKENHSSKNTIKKVATTVIGAAGGLSGSAVGSAIGTTVFYGIGTLLGGLIGGIVGGAVVGMAGEFASEAIFDKVKYNIGEEKCGKTFEHRRYQDGST</sequence>
<evidence type="ECO:0000256" key="1">
    <source>
        <dbReference type="SAM" id="MobiDB-lite"/>
    </source>
</evidence>
<reference evidence="3" key="1">
    <citation type="submission" date="2016-11" db="UniProtKB">
        <authorList>
            <consortium name="WormBaseParasite"/>
        </authorList>
    </citation>
    <scope>IDENTIFICATION</scope>
</reference>
<evidence type="ECO:0000313" key="3">
    <source>
        <dbReference type="WBParaSite" id="Csp11.Scaffold630.g18539.t1"/>
    </source>
</evidence>
<organism evidence="2 3">
    <name type="scientific">Caenorhabditis tropicalis</name>
    <dbReference type="NCBI Taxonomy" id="1561998"/>
    <lineage>
        <taxon>Eukaryota</taxon>
        <taxon>Metazoa</taxon>
        <taxon>Ecdysozoa</taxon>
        <taxon>Nematoda</taxon>
        <taxon>Chromadorea</taxon>
        <taxon>Rhabditida</taxon>
        <taxon>Rhabditina</taxon>
        <taxon>Rhabditomorpha</taxon>
        <taxon>Rhabditoidea</taxon>
        <taxon>Rhabditidae</taxon>
        <taxon>Peloderinae</taxon>
        <taxon>Caenorhabditis</taxon>
    </lineage>
</organism>
<keyword evidence="2" id="KW-1185">Reference proteome</keyword>
<name>A0A1I7UR82_9PELO</name>